<feature type="binding site" evidence="9">
    <location>
        <begin position="350"/>
        <end position="353"/>
    </location>
    <ligand>
        <name>ATP</name>
        <dbReference type="ChEBI" id="CHEBI:30616"/>
    </ligand>
</feature>
<evidence type="ECO:0000256" key="1">
    <source>
        <dbReference type="ARBA" id="ARBA00012840"/>
    </source>
</evidence>
<dbReference type="NCBIfam" id="TIGR00414">
    <property type="entry name" value="serS"/>
    <property type="match status" value="1"/>
</dbReference>
<name>A0A7T9DJ66_9ARCH</name>
<dbReference type="InterPro" id="IPR033729">
    <property type="entry name" value="SerRS_core"/>
</dbReference>
<keyword evidence="10" id="KW-0175">Coiled coil</keyword>
<dbReference type="InterPro" id="IPR002317">
    <property type="entry name" value="Ser-tRNA-ligase_type_1"/>
</dbReference>
<keyword evidence="3" id="KW-0547">Nucleotide-binding</keyword>
<feature type="binding site" evidence="8">
    <location>
        <position position="286"/>
    </location>
    <ligand>
        <name>L-serine</name>
        <dbReference type="ChEBI" id="CHEBI:33384"/>
    </ligand>
</feature>
<feature type="site" description="Important for serine binding" evidence="8">
    <location>
        <position position="385"/>
    </location>
</feature>
<dbReference type="PIRSF" id="PIRSF001529">
    <property type="entry name" value="Ser-tRNA-synth_IIa"/>
    <property type="match status" value="1"/>
</dbReference>
<evidence type="ECO:0000256" key="3">
    <source>
        <dbReference type="ARBA" id="ARBA00022741"/>
    </source>
</evidence>
<dbReference type="SUPFAM" id="SSF46589">
    <property type="entry name" value="tRNA-binding arm"/>
    <property type="match status" value="1"/>
</dbReference>
<evidence type="ECO:0000256" key="2">
    <source>
        <dbReference type="ARBA" id="ARBA00022598"/>
    </source>
</evidence>
<dbReference type="PROSITE" id="PS50862">
    <property type="entry name" value="AA_TRNA_LIGASE_II"/>
    <property type="match status" value="1"/>
</dbReference>
<feature type="coiled-coil region" evidence="10">
    <location>
        <begin position="40"/>
        <end position="67"/>
    </location>
</feature>
<protein>
    <recommendedName>
        <fullName evidence="1 7">Serine--tRNA ligase</fullName>
        <ecNumber evidence="1 7">6.1.1.11</ecNumber>
    </recommendedName>
</protein>
<keyword evidence="4 9" id="KW-0067">ATP-binding</keyword>
<feature type="binding site" evidence="8">
    <location>
        <position position="232"/>
    </location>
    <ligand>
        <name>L-serine</name>
        <dbReference type="ChEBI" id="CHEBI:33384"/>
    </ligand>
</feature>
<dbReference type="SUPFAM" id="SSF55681">
    <property type="entry name" value="Class II aaRS and biotin synthetases"/>
    <property type="match status" value="1"/>
</dbReference>
<dbReference type="EMBL" id="CP064981">
    <property type="protein sequence ID" value="QQR92201.1"/>
    <property type="molecule type" value="Genomic_DNA"/>
</dbReference>
<evidence type="ECO:0000256" key="9">
    <source>
        <dbReference type="PIRSR" id="PIRSR001529-2"/>
    </source>
</evidence>
<dbReference type="PRINTS" id="PR00981">
    <property type="entry name" value="TRNASYNTHSER"/>
</dbReference>
<dbReference type="InterPro" id="IPR045864">
    <property type="entry name" value="aa-tRNA-synth_II/BPL/LPL"/>
</dbReference>
<dbReference type="Proteomes" id="UP000596004">
    <property type="component" value="Chromosome"/>
</dbReference>
<feature type="domain" description="Aminoacyl-transfer RNA synthetases class-II family profile" evidence="11">
    <location>
        <begin position="189"/>
        <end position="410"/>
    </location>
</feature>
<dbReference type="Pfam" id="PF00587">
    <property type="entry name" value="tRNA-synt_2b"/>
    <property type="match status" value="1"/>
</dbReference>
<accession>A0A7T9DJ66</accession>
<dbReference type="Gene3D" id="3.30.930.10">
    <property type="entry name" value="Bira Bifunctional Protein, Domain 2"/>
    <property type="match status" value="1"/>
</dbReference>
<feature type="binding site" evidence="8">
    <location>
        <position position="383"/>
    </location>
    <ligand>
        <name>L-serine</name>
        <dbReference type="ChEBI" id="CHEBI:33384"/>
    </ligand>
</feature>
<feature type="binding site" evidence="9">
    <location>
        <begin position="279"/>
        <end position="282"/>
    </location>
    <ligand>
        <name>ATP</name>
        <dbReference type="ChEBI" id="CHEBI:30616"/>
    </ligand>
</feature>
<dbReference type="InterPro" id="IPR010978">
    <property type="entry name" value="tRNA-bd_arm"/>
</dbReference>
<evidence type="ECO:0000256" key="4">
    <source>
        <dbReference type="ARBA" id="ARBA00022840"/>
    </source>
</evidence>
<evidence type="ECO:0000256" key="5">
    <source>
        <dbReference type="ARBA" id="ARBA00022917"/>
    </source>
</evidence>
<keyword evidence="2 12" id="KW-0436">Ligase</keyword>
<gene>
    <name evidence="12" type="primary">serS</name>
    <name evidence="12" type="ORF">IPJ89_03500</name>
</gene>
<dbReference type="Gene3D" id="1.10.287.40">
    <property type="entry name" value="Serine-tRNA synthetase, tRNA binding domain"/>
    <property type="match status" value="1"/>
</dbReference>
<dbReference type="AlphaFoldDB" id="A0A7T9DJ66"/>
<dbReference type="GO" id="GO:0005524">
    <property type="term" value="F:ATP binding"/>
    <property type="evidence" value="ECO:0007669"/>
    <property type="project" value="UniProtKB-KW"/>
</dbReference>
<dbReference type="EC" id="6.1.1.11" evidence="1 7"/>
<dbReference type="InterPro" id="IPR002314">
    <property type="entry name" value="aa-tRNA-synt_IIb"/>
</dbReference>
<sequence length="426" mass="49058">MLDIHFVREHKEEVRANLAKRQHQPYLEMFDALIQQDLEYRKALMEVENLRAKRNQLTAQVQQNLNNPSEKQRLIAESKQVGEQITQNEKLQNELKEKVRIALMRLPNIMDDSVPYGKDDSENVTTKTWGEIPQHDFEVQHHGQIAKNIQGAEFERAVKIAGTGFYSLKGPLVLLDHALQWYAMDTIMRDGFIPVSPPLMMNRAAYEGVTDLGDFEQVLYKLEKEDLHLIATSEHPLTAMYMNETLSEKELPIQLGGISPCFRKEIGKHGLDERGFHRVHQFNKVEQIVFCRPEESPAWQERMLGNTEKMMQGLKIPYRIVNVCTGDLGIVAAKKYDIEGWSPREKKYFELMSLSNCTTYQAVRLNIKFAKPDGSKEYVHTLNATGISTTRMLRAILEHYQTPEGGLRVPEVLLPYMYGVEAFPKL</sequence>
<dbReference type="Pfam" id="PF02403">
    <property type="entry name" value="Seryl_tRNA_N"/>
    <property type="match status" value="1"/>
</dbReference>
<organism evidence="12">
    <name type="scientific">Candidatus Iainarchaeum sp</name>
    <dbReference type="NCBI Taxonomy" id="3101447"/>
    <lineage>
        <taxon>Archaea</taxon>
        <taxon>Candidatus Iainarchaeota</taxon>
        <taxon>Candidatus Iainarchaeia</taxon>
        <taxon>Candidatus Iainarchaeales</taxon>
        <taxon>Candidatus Iainarchaeaceae</taxon>
        <taxon>Candidatus Iainarchaeum</taxon>
    </lineage>
</organism>
<keyword evidence="6" id="KW-0030">Aminoacyl-tRNA synthetase</keyword>
<dbReference type="CDD" id="cd00770">
    <property type="entry name" value="SerRS_core"/>
    <property type="match status" value="1"/>
</dbReference>
<keyword evidence="5" id="KW-0648">Protein biosynthesis</keyword>
<evidence type="ECO:0000256" key="7">
    <source>
        <dbReference type="NCBIfam" id="TIGR00414"/>
    </source>
</evidence>
<dbReference type="GO" id="GO:0005737">
    <property type="term" value="C:cytoplasm"/>
    <property type="evidence" value="ECO:0007669"/>
    <property type="project" value="UniProtKB-UniRule"/>
</dbReference>
<dbReference type="InterPro" id="IPR015866">
    <property type="entry name" value="Ser-tRNA-synth_1_N"/>
</dbReference>
<evidence type="ECO:0000259" key="11">
    <source>
        <dbReference type="PROSITE" id="PS50862"/>
    </source>
</evidence>
<dbReference type="InterPro" id="IPR006195">
    <property type="entry name" value="aa-tRNA-synth_II"/>
</dbReference>
<dbReference type="GO" id="GO:0004828">
    <property type="term" value="F:serine-tRNA ligase activity"/>
    <property type="evidence" value="ECO:0007669"/>
    <property type="project" value="UniProtKB-UniRule"/>
</dbReference>
<feature type="binding site" evidence="8">
    <location>
        <position position="263"/>
    </location>
    <ligand>
        <name>L-serine</name>
        <dbReference type="ChEBI" id="CHEBI:33384"/>
    </ligand>
</feature>
<dbReference type="InterPro" id="IPR042103">
    <property type="entry name" value="SerRS_1_N_sf"/>
</dbReference>
<evidence type="ECO:0000256" key="8">
    <source>
        <dbReference type="PIRSR" id="PIRSR001529-1"/>
    </source>
</evidence>
<dbReference type="PANTHER" id="PTHR11778">
    <property type="entry name" value="SERYL-TRNA SYNTHETASE"/>
    <property type="match status" value="1"/>
</dbReference>
<evidence type="ECO:0000256" key="10">
    <source>
        <dbReference type="SAM" id="Coils"/>
    </source>
</evidence>
<evidence type="ECO:0000313" key="12">
    <source>
        <dbReference type="EMBL" id="QQR92201.1"/>
    </source>
</evidence>
<dbReference type="GO" id="GO:0006434">
    <property type="term" value="P:seryl-tRNA aminoacylation"/>
    <property type="evidence" value="ECO:0007669"/>
    <property type="project" value="UniProtKB-UniRule"/>
</dbReference>
<proteinExistence type="predicted"/>
<feature type="binding site" evidence="9">
    <location>
        <begin position="263"/>
        <end position="265"/>
    </location>
    <ligand>
        <name>ATP</name>
        <dbReference type="ChEBI" id="CHEBI:30616"/>
    </ligand>
</feature>
<evidence type="ECO:0000256" key="6">
    <source>
        <dbReference type="ARBA" id="ARBA00023146"/>
    </source>
</evidence>
<reference evidence="12" key="1">
    <citation type="submission" date="2020-11" db="EMBL/GenBank/DDBJ databases">
        <title>Connecting structure to function with the recovery of over 1000 high-quality activated sludge metagenome-assembled genomes encoding full-length rRNA genes using long-read sequencing.</title>
        <authorList>
            <person name="Singleton C.M."/>
            <person name="Petriglieri F."/>
            <person name="Kristensen J.M."/>
            <person name="Kirkegaard R.H."/>
            <person name="Michaelsen T.Y."/>
            <person name="Andersen M.H."/>
            <person name="Karst S.M."/>
            <person name="Dueholm M.S."/>
            <person name="Nielsen P.H."/>
            <person name="Albertsen M."/>
        </authorList>
    </citation>
    <scope>NUCLEOTIDE SEQUENCE</scope>
    <source>
        <strain evidence="12">Fred_18-Q3-R57-64_BAT3C.431</strain>
    </source>
</reference>